<reference evidence="1 2" key="1">
    <citation type="journal article" date="2025" name="Microbiol. Resour. Announc.">
        <title>Draft genome sequences for Neonectria magnoliae and Neonectria punicea, canker pathogens of Liriodendron tulipifera and Acer saccharum in West Virginia.</title>
        <authorList>
            <person name="Petronek H.M."/>
            <person name="Kasson M.T."/>
            <person name="Metheny A.M."/>
            <person name="Stauder C.M."/>
            <person name="Lovett B."/>
            <person name="Lynch S.C."/>
            <person name="Garnas J.R."/>
            <person name="Kasson L.R."/>
            <person name="Stajich J.E."/>
        </authorList>
    </citation>
    <scope>NUCLEOTIDE SEQUENCE [LARGE SCALE GENOMIC DNA]</scope>
    <source>
        <strain evidence="1 2">NRRL 64651</strain>
    </source>
</reference>
<dbReference type="EMBL" id="JAZAVK010000029">
    <property type="protein sequence ID" value="KAK7429436.1"/>
    <property type="molecule type" value="Genomic_DNA"/>
</dbReference>
<proteinExistence type="predicted"/>
<keyword evidence="2" id="KW-1185">Reference proteome</keyword>
<accession>A0ABR1I9C4</accession>
<name>A0ABR1I9C4_9HYPO</name>
<organism evidence="1 2">
    <name type="scientific">Neonectria magnoliae</name>
    <dbReference type="NCBI Taxonomy" id="2732573"/>
    <lineage>
        <taxon>Eukaryota</taxon>
        <taxon>Fungi</taxon>
        <taxon>Dikarya</taxon>
        <taxon>Ascomycota</taxon>
        <taxon>Pezizomycotina</taxon>
        <taxon>Sordariomycetes</taxon>
        <taxon>Hypocreomycetidae</taxon>
        <taxon>Hypocreales</taxon>
        <taxon>Nectriaceae</taxon>
        <taxon>Neonectria</taxon>
    </lineage>
</organism>
<dbReference type="Proteomes" id="UP001498421">
    <property type="component" value="Unassembled WGS sequence"/>
</dbReference>
<evidence type="ECO:0000313" key="1">
    <source>
        <dbReference type="EMBL" id="KAK7429436.1"/>
    </source>
</evidence>
<gene>
    <name evidence="1" type="ORF">QQZ08_004028</name>
</gene>
<evidence type="ECO:0000313" key="2">
    <source>
        <dbReference type="Proteomes" id="UP001498421"/>
    </source>
</evidence>
<sequence length="143" mass="16967">MTKSLEEPSTSSLRSSLLEFQEENGRTYHRMSEGKYIYPNDDRESERLDLQDSLVPPNCKFEIDDLEKEWTWKIPFDYVFSRMMTGSFASPEAMTKKVFENLALFTRILSWTKEDVMALCAEVRKELRNPRVHGYWKTYIIYG</sequence>
<dbReference type="SUPFAM" id="SSF53335">
    <property type="entry name" value="S-adenosyl-L-methionine-dependent methyltransferases"/>
    <property type="match status" value="1"/>
</dbReference>
<dbReference type="InterPro" id="IPR029063">
    <property type="entry name" value="SAM-dependent_MTases_sf"/>
</dbReference>
<comment type="caution">
    <text evidence="1">The sequence shown here is derived from an EMBL/GenBank/DDBJ whole genome shotgun (WGS) entry which is preliminary data.</text>
</comment>
<protein>
    <submittedName>
        <fullName evidence="1">Uncharacterized protein</fullName>
    </submittedName>
</protein>